<name>A0ABS4U684_9CORY</name>
<dbReference type="RefSeq" id="WP_209652497.1">
    <property type="nucleotide sequence ID" value="NZ_CP047357.1"/>
</dbReference>
<dbReference type="Pfam" id="PF03358">
    <property type="entry name" value="FMN_red"/>
    <property type="match status" value="1"/>
</dbReference>
<protein>
    <submittedName>
        <fullName evidence="2">NAD(P)H-dependent FMN reductase</fullName>
    </submittedName>
</protein>
<keyword evidence="3" id="KW-1185">Reference proteome</keyword>
<dbReference type="InterPro" id="IPR050712">
    <property type="entry name" value="NAD(P)H-dep_reductase"/>
</dbReference>
<dbReference type="InterPro" id="IPR005025">
    <property type="entry name" value="FMN_Rdtase-like_dom"/>
</dbReference>
<evidence type="ECO:0000313" key="2">
    <source>
        <dbReference type="EMBL" id="MBP2332172.1"/>
    </source>
</evidence>
<dbReference type="PANTHER" id="PTHR30543:SF21">
    <property type="entry name" value="NAD(P)H-DEPENDENT FMN REDUCTASE LOT6"/>
    <property type="match status" value="1"/>
</dbReference>
<accession>A0ABS4U684</accession>
<feature type="domain" description="NADPH-dependent FMN reductase-like" evidence="1">
    <location>
        <begin position="1"/>
        <end position="143"/>
    </location>
</feature>
<evidence type="ECO:0000259" key="1">
    <source>
        <dbReference type="Pfam" id="PF03358"/>
    </source>
</evidence>
<dbReference type="Gene3D" id="3.40.50.360">
    <property type="match status" value="1"/>
</dbReference>
<dbReference type="EMBL" id="JAGINY010000001">
    <property type="protein sequence ID" value="MBP2332172.1"/>
    <property type="molecule type" value="Genomic_DNA"/>
</dbReference>
<proteinExistence type="predicted"/>
<evidence type="ECO:0000313" key="3">
    <source>
        <dbReference type="Proteomes" id="UP001519305"/>
    </source>
</evidence>
<dbReference type="SUPFAM" id="SSF52218">
    <property type="entry name" value="Flavoproteins"/>
    <property type="match status" value="1"/>
</dbReference>
<dbReference type="InterPro" id="IPR029039">
    <property type="entry name" value="Flavoprotein-like_sf"/>
</dbReference>
<dbReference type="PANTHER" id="PTHR30543">
    <property type="entry name" value="CHROMATE REDUCTASE"/>
    <property type="match status" value="1"/>
</dbReference>
<comment type="caution">
    <text evidence="2">The sequence shown here is derived from an EMBL/GenBank/DDBJ whole genome shotgun (WGS) entry which is preliminary data.</text>
</comment>
<organism evidence="2 3">
    <name type="scientific">Corynebacterium freneyi</name>
    <dbReference type="NCBI Taxonomy" id="134034"/>
    <lineage>
        <taxon>Bacteria</taxon>
        <taxon>Bacillati</taxon>
        <taxon>Actinomycetota</taxon>
        <taxon>Actinomycetes</taxon>
        <taxon>Mycobacteriales</taxon>
        <taxon>Corynebacteriaceae</taxon>
        <taxon>Corynebacterium</taxon>
    </lineage>
</organism>
<sequence length="180" mass="19525">MKLGIITGTTRPGNVGTVVGEWVIENLSARTDVEIKDLKVADFDLDLLGEPTIPGQANGKYEDPKTVKWAEAVKECDAYVFVTAEYNAAPPAALKNAVDLLFVEWNDKPAGFVGYGFGGGQRSIKHWRDIVGNLKMKDAEATVNIFLGEEFPGGRFTPAEGKADDLQKLVDEIAALNGRQ</sequence>
<dbReference type="Proteomes" id="UP001519305">
    <property type="component" value="Unassembled WGS sequence"/>
</dbReference>
<gene>
    <name evidence="2" type="ORF">JOF33_000871</name>
</gene>
<reference evidence="2 3" key="1">
    <citation type="submission" date="2021-03" db="EMBL/GenBank/DDBJ databases">
        <title>Sequencing the genomes of 1000 actinobacteria strains.</title>
        <authorList>
            <person name="Klenk H.-P."/>
        </authorList>
    </citation>
    <scope>NUCLEOTIDE SEQUENCE [LARGE SCALE GENOMIC DNA]</scope>
    <source>
        <strain evidence="2 3">DSM 44506</strain>
    </source>
</reference>